<evidence type="ECO:0000256" key="4">
    <source>
        <dbReference type="ARBA" id="ARBA00023054"/>
    </source>
</evidence>
<evidence type="ECO:0000256" key="5">
    <source>
        <dbReference type="ARBA" id="ARBA00023128"/>
    </source>
</evidence>
<feature type="domain" description="TACO1/YebC-like N-terminal" evidence="11">
    <location>
        <begin position="66"/>
        <end position="135"/>
    </location>
</feature>
<dbReference type="Proteomes" id="UP001152622">
    <property type="component" value="Chromosome 4"/>
</dbReference>
<dbReference type="FunFam" id="1.10.10.200:FF:000002">
    <property type="entry name" value="Probable transcriptional regulatory protein CLM62_37755"/>
    <property type="match status" value="1"/>
</dbReference>
<dbReference type="Pfam" id="PF20772">
    <property type="entry name" value="TACO1_YebC_N"/>
    <property type="match status" value="1"/>
</dbReference>
<dbReference type="SUPFAM" id="SSF75625">
    <property type="entry name" value="YebC-like"/>
    <property type="match status" value="1"/>
</dbReference>
<dbReference type="EMBL" id="JAINUF010000004">
    <property type="protein sequence ID" value="KAJ8364422.1"/>
    <property type="molecule type" value="Genomic_DNA"/>
</dbReference>
<feature type="domain" description="TACO1/YebC-like second and third" evidence="10">
    <location>
        <begin position="144"/>
        <end position="305"/>
    </location>
</feature>
<dbReference type="GO" id="GO:0006417">
    <property type="term" value="P:regulation of translation"/>
    <property type="evidence" value="ECO:0007669"/>
    <property type="project" value="UniProtKB-KW"/>
</dbReference>
<evidence type="ECO:0000256" key="9">
    <source>
        <dbReference type="ARBA" id="ARBA00075676"/>
    </source>
</evidence>
<dbReference type="InterPro" id="IPR017856">
    <property type="entry name" value="Integrase-like_N"/>
</dbReference>
<evidence type="ECO:0000259" key="11">
    <source>
        <dbReference type="Pfam" id="PF20772"/>
    </source>
</evidence>
<protein>
    <recommendedName>
        <fullName evidence="8">Translational activator of cytochrome c oxidase 1</fullName>
    </recommendedName>
    <alternativeName>
        <fullName evidence="9">Coiled-coil domain-containing protein 44</fullName>
    </alternativeName>
</protein>
<evidence type="ECO:0000256" key="2">
    <source>
        <dbReference type="ARBA" id="ARBA00008724"/>
    </source>
</evidence>
<gene>
    <name evidence="12" type="ORF">SKAU_G00132530</name>
</gene>
<dbReference type="PANTHER" id="PTHR12532">
    <property type="entry name" value="TRANSLATIONAL ACTIVATOR OF CYTOCHROME C OXIDASE 1"/>
    <property type="match status" value="1"/>
</dbReference>
<comment type="caution">
    <text evidence="12">The sequence shown here is derived from an EMBL/GenBank/DDBJ whole genome shotgun (WGS) entry which is preliminary data.</text>
</comment>
<dbReference type="InterPro" id="IPR048300">
    <property type="entry name" value="TACO1_YebC-like_2nd/3rd_dom"/>
</dbReference>
<accession>A0A9Q1FRN9</accession>
<evidence type="ECO:0000256" key="7">
    <source>
        <dbReference type="ARBA" id="ARBA00053642"/>
    </source>
</evidence>
<dbReference type="AlphaFoldDB" id="A0A9Q1FRN9"/>
<dbReference type="Gene3D" id="1.10.10.200">
    <property type="match status" value="1"/>
</dbReference>
<dbReference type="HAMAP" id="MF_00693">
    <property type="entry name" value="Transcrip_reg_TACO1"/>
    <property type="match status" value="1"/>
</dbReference>
<dbReference type="Pfam" id="PF01709">
    <property type="entry name" value="Transcrip_reg"/>
    <property type="match status" value="1"/>
</dbReference>
<dbReference type="Gene3D" id="3.30.70.980">
    <property type="match status" value="2"/>
</dbReference>
<dbReference type="FunFam" id="3.30.70.980:FF:000008">
    <property type="entry name" value="Translational activator of cytochrome c oxidase 1"/>
    <property type="match status" value="1"/>
</dbReference>
<sequence>MAGGVGFLRGLVPRYCRWVTFGSVLLHPRIGSAPPPAAVILAQFPEWTPQPCSAIHHCSVMYAGHNKWSKVKNVKGPKDAARSRMFMKYSMMIRVAVREGGPNPNFNVQLANLIEQCRSRNMPKASIDAAIKGAEKFKAGSYSLYEARGPGGSMLLIEVLTDNNTRTHQAVKYLLHKHGGTMCDGARHSFEQKGVVLAPRESVSMDRALELAIEAGAEDVRETEDEDEKPLLQVRHGSLQFVCEVSDLRGVRSALEALGLPTISASLEYVSHNPALLPLAQLEDASHLLDVLSDNPDVIRVWDNIQAQD</sequence>
<dbReference type="OrthoDB" id="2017544at2759"/>
<evidence type="ECO:0000259" key="10">
    <source>
        <dbReference type="Pfam" id="PF01709"/>
    </source>
</evidence>
<dbReference type="GO" id="GO:0005739">
    <property type="term" value="C:mitochondrion"/>
    <property type="evidence" value="ECO:0007669"/>
    <property type="project" value="UniProtKB-SubCell"/>
</dbReference>
<name>A0A9Q1FRN9_SYNKA</name>
<reference evidence="12" key="1">
    <citation type="journal article" date="2023" name="Science">
        <title>Genome structures resolve the early diversification of teleost fishes.</title>
        <authorList>
            <person name="Parey E."/>
            <person name="Louis A."/>
            <person name="Montfort J."/>
            <person name="Bouchez O."/>
            <person name="Roques C."/>
            <person name="Iampietro C."/>
            <person name="Lluch J."/>
            <person name="Castinel A."/>
            <person name="Donnadieu C."/>
            <person name="Desvignes T."/>
            <person name="Floi Bucao C."/>
            <person name="Jouanno E."/>
            <person name="Wen M."/>
            <person name="Mejri S."/>
            <person name="Dirks R."/>
            <person name="Jansen H."/>
            <person name="Henkel C."/>
            <person name="Chen W.J."/>
            <person name="Zahm M."/>
            <person name="Cabau C."/>
            <person name="Klopp C."/>
            <person name="Thompson A.W."/>
            <person name="Robinson-Rechavi M."/>
            <person name="Braasch I."/>
            <person name="Lecointre G."/>
            <person name="Bobe J."/>
            <person name="Postlethwait J.H."/>
            <person name="Berthelot C."/>
            <person name="Roest Crollius H."/>
            <person name="Guiguen Y."/>
        </authorList>
    </citation>
    <scope>NUCLEOTIDE SEQUENCE</scope>
    <source>
        <tissue evidence="12">Blood</tissue>
    </source>
</reference>
<dbReference type="InterPro" id="IPR002876">
    <property type="entry name" value="Transcrip_reg_TACO1-like"/>
</dbReference>
<keyword evidence="5" id="KW-0496">Mitochondrion</keyword>
<evidence type="ECO:0000256" key="1">
    <source>
        <dbReference type="ARBA" id="ARBA00004173"/>
    </source>
</evidence>
<organism evidence="12 13">
    <name type="scientific">Synaphobranchus kaupii</name>
    <name type="common">Kaup's arrowtooth eel</name>
    <dbReference type="NCBI Taxonomy" id="118154"/>
    <lineage>
        <taxon>Eukaryota</taxon>
        <taxon>Metazoa</taxon>
        <taxon>Chordata</taxon>
        <taxon>Craniata</taxon>
        <taxon>Vertebrata</taxon>
        <taxon>Euteleostomi</taxon>
        <taxon>Actinopterygii</taxon>
        <taxon>Neopterygii</taxon>
        <taxon>Teleostei</taxon>
        <taxon>Anguilliformes</taxon>
        <taxon>Synaphobranchidae</taxon>
        <taxon>Synaphobranchus</taxon>
    </lineage>
</organism>
<comment type="similarity">
    <text evidence="2">Belongs to the TACO1 family.</text>
</comment>
<comment type="function">
    <text evidence="7">Acts as a translational activator of mitochondrially-encoded cytochrome c oxidase 1.</text>
</comment>
<dbReference type="PANTHER" id="PTHR12532:SF0">
    <property type="entry name" value="TRANSLATIONAL ACTIVATOR OF CYTOCHROME C OXIDASE 1"/>
    <property type="match status" value="1"/>
</dbReference>
<keyword evidence="6" id="KW-0010">Activator</keyword>
<keyword evidence="3" id="KW-0810">Translation regulation</keyword>
<proteinExistence type="inferred from homology"/>
<comment type="subcellular location">
    <subcellularLocation>
        <location evidence="1">Mitochondrion</location>
    </subcellularLocation>
</comment>
<evidence type="ECO:0000256" key="8">
    <source>
        <dbReference type="ARBA" id="ARBA00073666"/>
    </source>
</evidence>
<evidence type="ECO:0000256" key="6">
    <source>
        <dbReference type="ARBA" id="ARBA00023159"/>
    </source>
</evidence>
<dbReference type="InterPro" id="IPR026564">
    <property type="entry name" value="Transcrip_reg_TACO1-like_dom3"/>
</dbReference>
<evidence type="ECO:0000313" key="13">
    <source>
        <dbReference type="Proteomes" id="UP001152622"/>
    </source>
</evidence>
<keyword evidence="4" id="KW-0175">Coiled coil</keyword>
<evidence type="ECO:0000313" key="12">
    <source>
        <dbReference type="EMBL" id="KAJ8364422.1"/>
    </source>
</evidence>
<dbReference type="InterPro" id="IPR029072">
    <property type="entry name" value="YebC-like"/>
</dbReference>
<dbReference type="InterPro" id="IPR049083">
    <property type="entry name" value="TACO1_YebC_N"/>
</dbReference>
<keyword evidence="13" id="KW-1185">Reference proteome</keyword>
<evidence type="ECO:0000256" key="3">
    <source>
        <dbReference type="ARBA" id="ARBA00022845"/>
    </source>
</evidence>